<proteinExistence type="predicted"/>
<name>A0A412AYY2_9FIRM</name>
<dbReference type="Proteomes" id="UP000284751">
    <property type="component" value="Unassembled WGS sequence"/>
</dbReference>
<sequence length="116" mass="13976">MAKIKNTYYPYKTSYCSSESDFLNYNKDDILETWAPYFSDKNFEYRLDLISKDARNQFLFTVREVGDNGFKNSYFIICNSNFEIESKNGIQKIEEIFNCQNTLHEFKQRNQWQALR</sequence>
<organism evidence="1 2">
    <name type="scientific">[Clostridium] leptum</name>
    <dbReference type="NCBI Taxonomy" id="1535"/>
    <lineage>
        <taxon>Bacteria</taxon>
        <taxon>Bacillati</taxon>
        <taxon>Bacillota</taxon>
        <taxon>Clostridia</taxon>
        <taxon>Eubacteriales</taxon>
        <taxon>Oscillospiraceae</taxon>
        <taxon>Oscillospiraceae incertae sedis</taxon>
    </lineage>
</organism>
<reference evidence="1 2" key="1">
    <citation type="submission" date="2018-08" db="EMBL/GenBank/DDBJ databases">
        <title>A genome reference for cultivated species of the human gut microbiota.</title>
        <authorList>
            <person name="Zou Y."/>
            <person name="Xue W."/>
            <person name="Luo G."/>
        </authorList>
    </citation>
    <scope>NUCLEOTIDE SEQUENCE [LARGE SCALE GENOMIC DNA]</scope>
    <source>
        <strain evidence="1 2">AF28-26</strain>
    </source>
</reference>
<accession>A0A412AYY2</accession>
<dbReference type="EMBL" id="QRTC01000013">
    <property type="protein sequence ID" value="RGQ42154.1"/>
    <property type="molecule type" value="Genomic_DNA"/>
</dbReference>
<gene>
    <name evidence="1" type="ORF">DWY99_05150</name>
</gene>
<comment type="caution">
    <text evidence="1">The sequence shown here is derived from an EMBL/GenBank/DDBJ whole genome shotgun (WGS) entry which is preliminary data.</text>
</comment>
<dbReference type="AlphaFoldDB" id="A0A412AYY2"/>
<evidence type="ECO:0000313" key="2">
    <source>
        <dbReference type="Proteomes" id="UP000284751"/>
    </source>
</evidence>
<protein>
    <submittedName>
        <fullName evidence="1">Uncharacterized protein</fullName>
    </submittedName>
</protein>
<evidence type="ECO:0000313" key="1">
    <source>
        <dbReference type="EMBL" id="RGQ42154.1"/>
    </source>
</evidence>